<evidence type="ECO:0000256" key="1">
    <source>
        <dbReference type="ARBA" id="ARBA00004123"/>
    </source>
</evidence>
<dbReference type="HOGENOM" id="CLU_053053_7_4_1"/>
<dbReference type="PaxDb" id="3880-AES65118"/>
<dbReference type="PANTHER" id="PTHR48019">
    <property type="entry name" value="SERUM RESPONSE FACTOR HOMOLOG"/>
    <property type="match status" value="1"/>
</dbReference>
<dbReference type="OMA" id="HAYIVND"/>
<evidence type="ECO:0000256" key="3">
    <source>
        <dbReference type="ARBA" id="ARBA00023125"/>
    </source>
</evidence>
<dbReference type="Gramene" id="rna9085">
    <property type="protein sequence ID" value="RHN73287.1"/>
    <property type="gene ID" value="gene9085"/>
</dbReference>
<dbReference type="EMBL" id="PSQE01000002">
    <property type="protein sequence ID" value="RHN73287.1"/>
    <property type="molecule type" value="Genomic_DNA"/>
</dbReference>
<accession>G7IND5</accession>
<evidence type="ECO:0000313" key="9">
    <source>
        <dbReference type="EnsemblPlants" id="AES65118"/>
    </source>
</evidence>
<evidence type="ECO:0000313" key="10">
    <source>
        <dbReference type="Proteomes" id="UP000002051"/>
    </source>
</evidence>
<evidence type="ECO:0000256" key="4">
    <source>
        <dbReference type="ARBA" id="ARBA00023163"/>
    </source>
</evidence>
<dbReference type="STRING" id="3880.G7IND5"/>
<reference evidence="8" key="5">
    <citation type="journal article" date="2018" name="Nat. Plants">
        <title>Whole-genome landscape of Medicago truncatula symbiotic genes.</title>
        <authorList>
            <person name="Pecrix Y."/>
            <person name="Gamas P."/>
            <person name="Carrere S."/>
        </authorList>
    </citation>
    <scope>NUCLEOTIDE SEQUENCE</scope>
    <source>
        <tissue evidence="8">Leaves</tissue>
    </source>
</reference>
<dbReference type="InterPro" id="IPR036879">
    <property type="entry name" value="TF_MADSbox_sf"/>
</dbReference>
<dbReference type="KEGG" id="mtr:11438696"/>
<dbReference type="GO" id="GO:0000981">
    <property type="term" value="F:DNA-binding transcription factor activity, RNA polymerase II-specific"/>
    <property type="evidence" value="ECO:0000318"/>
    <property type="project" value="GO_Central"/>
</dbReference>
<feature type="domain" description="MADS-box" evidence="6">
    <location>
        <begin position="1"/>
        <end position="47"/>
    </location>
</feature>
<dbReference type="eggNOG" id="KOG0014">
    <property type="taxonomic scope" value="Eukaryota"/>
</dbReference>
<sequence length="122" mass="14373">MTRKKVKLTFIVNDAAQKATYKKRKNNLLKKVDELSTLCGIEACAIVQGPHEPQPHIWPSSWGVHRVLSKFRTMPELEKNKKMMNQETFMRQRVLKAKEKVEKLRKGNREQEMTMIMFQCLN</sequence>
<keyword evidence="3" id="KW-0238">DNA-binding</keyword>
<dbReference type="Proteomes" id="UP000265566">
    <property type="component" value="Chromosome 2"/>
</dbReference>
<reference evidence="7 10" key="1">
    <citation type="journal article" date="2011" name="Nature">
        <title>The Medicago genome provides insight into the evolution of rhizobial symbioses.</title>
        <authorList>
            <person name="Young N.D."/>
            <person name="Debelle F."/>
            <person name="Oldroyd G.E."/>
            <person name="Geurts R."/>
            <person name="Cannon S.B."/>
            <person name="Udvardi M.K."/>
            <person name="Benedito V.A."/>
            <person name="Mayer K.F."/>
            <person name="Gouzy J."/>
            <person name="Schoof H."/>
            <person name="Van de Peer Y."/>
            <person name="Proost S."/>
            <person name="Cook D.R."/>
            <person name="Meyers B.C."/>
            <person name="Spannagl M."/>
            <person name="Cheung F."/>
            <person name="De Mita S."/>
            <person name="Krishnakumar V."/>
            <person name="Gundlach H."/>
            <person name="Zhou S."/>
            <person name="Mudge J."/>
            <person name="Bharti A.K."/>
            <person name="Murray J.D."/>
            <person name="Naoumkina M.A."/>
            <person name="Rosen B."/>
            <person name="Silverstein K.A."/>
            <person name="Tang H."/>
            <person name="Rombauts S."/>
            <person name="Zhao P.X."/>
            <person name="Zhou P."/>
            <person name="Barbe V."/>
            <person name="Bardou P."/>
            <person name="Bechner M."/>
            <person name="Bellec A."/>
            <person name="Berger A."/>
            <person name="Berges H."/>
            <person name="Bidwell S."/>
            <person name="Bisseling T."/>
            <person name="Choisne N."/>
            <person name="Couloux A."/>
            <person name="Denny R."/>
            <person name="Deshpande S."/>
            <person name="Dai X."/>
            <person name="Doyle J.J."/>
            <person name="Dudez A.M."/>
            <person name="Farmer A.D."/>
            <person name="Fouteau S."/>
            <person name="Franken C."/>
            <person name="Gibelin C."/>
            <person name="Gish J."/>
            <person name="Goldstein S."/>
            <person name="Gonzalez A.J."/>
            <person name="Green P.J."/>
            <person name="Hallab A."/>
            <person name="Hartog M."/>
            <person name="Hua A."/>
            <person name="Humphray S.J."/>
            <person name="Jeong D.H."/>
            <person name="Jing Y."/>
            <person name="Jocker A."/>
            <person name="Kenton S.M."/>
            <person name="Kim D.J."/>
            <person name="Klee K."/>
            <person name="Lai H."/>
            <person name="Lang C."/>
            <person name="Lin S."/>
            <person name="Macmil S.L."/>
            <person name="Magdelenat G."/>
            <person name="Matthews L."/>
            <person name="McCorrison J."/>
            <person name="Monaghan E.L."/>
            <person name="Mun J.H."/>
            <person name="Najar F.Z."/>
            <person name="Nicholson C."/>
            <person name="Noirot C."/>
            <person name="O'Bleness M."/>
            <person name="Paule C.R."/>
            <person name="Poulain J."/>
            <person name="Prion F."/>
            <person name="Qin B."/>
            <person name="Qu C."/>
            <person name="Retzel E.F."/>
            <person name="Riddle C."/>
            <person name="Sallet E."/>
            <person name="Samain S."/>
            <person name="Samson N."/>
            <person name="Sanders I."/>
            <person name="Saurat O."/>
            <person name="Scarpelli C."/>
            <person name="Schiex T."/>
            <person name="Segurens B."/>
            <person name="Severin A.J."/>
            <person name="Sherrier D.J."/>
            <person name="Shi R."/>
            <person name="Sims S."/>
            <person name="Singer S.R."/>
            <person name="Sinharoy S."/>
            <person name="Sterck L."/>
            <person name="Viollet A."/>
            <person name="Wang B.B."/>
            <person name="Wang K."/>
            <person name="Wang M."/>
            <person name="Wang X."/>
            <person name="Warfsmann J."/>
            <person name="Weissenbach J."/>
            <person name="White D.D."/>
            <person name="White J.D."/>
            <person name="Wiley G.B."/>
            <person name="Wincker P."/>
            <person name="Xing Y."/>
            <person name="Yang L."/>
            <person name="Yao Z."/>
            <person name="Ying F."/>
            <person name="Zhai J."/>
            <person name="Zhou L."/>
            <person name="Zuber A."/>
            <person name="Denarie J."/>
            <person name="Dixon R.A."/>
            <person name="May G.D."/>
            <person name="Schwartz D.C."/>
            <person name="Rogers J."/>
            <person name="Quetier F."/>
            <person name="Town C.D."/>
            <person name="Roe B.A."/>
        </authorList>
    </citation>
    <scope>NUCLEOTIDE SEQUENCE [LARGE SCALE GENOMIC DNA]</scope>
    <source>
        <strain evidence="7">A17</strain>
        <strain evidence="9 10">cv. Jemalong A17</strain>
    </source>
</reference>
<comment type="subcellular location">
    <subcellularLocation>
        <location evidence="1">Nucleus</location>
    </subcellularLocation>
</comment>
<reference evidence="11" key="4">
    <citation type="journal article" date="2018" name="Nat. Plants">
        <title>Whole-genome landscape of Medicago truncatula symbiotic genes.</title>
        <authorList>
            <person name="Pecrix Y."/>
            <person name="Staton S.E."/>
            <person name="Sallet E."/>
            <person name="Lelandais-Briere C."/>
            <person name="Moreau S."/>
            <person name="Carrere S."/>
            <person name="Blein T."/>
            <person name="Jardinaud M.F."/>
            <person name="Latrasse D."/>
            <person name="Zouine M."/>
            <person name="Zahm M."/>
            <person name="Kreplak J."/>
            <person name="Mayjonade B."/>
            <person name="Satge C."/>
            <person name="Perez M."/>
            <person name="Cauet S."/>
            <person name="Marande W."/>
            <person name="Chantry-Darmon C."/>
            <person name="Lopez-Roques C."/>
            <person name="Bouchez O."/>
            <person name="Berard A."/>
            <person name="Debelle F."/>
            <person name="Munos S."/>
            <person name="Bendahmane A."/>
            <person name="Berges H."/>
            <person name="Niebel A."/>
            <person name="Buitink J."/>
            <person name="Frugier F."/>
            <person name="Benhamed M."/>
            <person name="Crespi M."/>
            <person name="Gouzy J."/>
            <person name="Gamas P."/>
        </authorList>
    </citation>
    <scope>NUCLEOTIDE SEQUENCE [LARGE SCALE GENOMIC DNA]</scope>
    <source>
        <strain evidence="11">cv. Jemalong A17</strain>
    </source>
</reference>
<dbReference type="GO" id="GO:0005634">
    <property type="term" value="C:nucleus"/>
    <property type="evidence" value="ECO:0007669"/>
    <property type="project" value="UniProtKB-SubCell"/>
</dbReference>
<evidence type="ECO:0000313" key="11">
    <source>
        <dbReference type="Proteomes" id="UP000265566"/>
    </source>
</evidence>
<organism evidence="7 10">
    <name type="scientific">Medicago truncatula</name>
    <name type="common">Barrel medic</name>
    <name type="synonym">Medicago tribuloides</name>
    <dbReference type="NCBI Taxonomy" id="3880"/>
    <lineage>
        <taxon>Eukaryota</taxon>
        <taxon>Viridiplantae</taxon>
        <taxon>Streptophyta</taxon>
        <taxon>Embryophyta</taxon>
        <taxon>Tracheophyta</taxon>
        <taxon>Spermatophyta</taxon>
        <taxon>Magnoliopsida</taxon>
        <taxon>eudicotyledons</taxon>
        <taxon>Gunneridae</taxon>
        <taxon>Pentapetalae</taxon>
        <taxon>rosids</taxon>
        <taxon>fabids</taxon>
        <taxon>Fabales</taxon>
        <taxon>Fabaceae</taxon>
        <taxon>Papilionoideae</taxon>
        <taxon>50 kb inversion clade</taxon>
        <taxon>NPAAA clade</taxon>
        <taxon>Hologalegina</taxon>
        <taxon>IRL clade</taxon>
        <taxon>Trifolieae</taxon>
        <taxon>Medicago</taxon>
    </lineage>
</organism>
<dbReference type="Proteomes" id="UP000002051">
    <property type="component" value="Chromosome 2"/>
</dbReference>
<dbReference type="EnsemblPlants" id="AES65118">
    <property type="protein sequence ID" value="AES65118"/>
    <property type="gene ID" value="MTR_2g035610"/>
</dbReference>
<keyword evidence="5" id="KW-0539">Nucleus</keyword>
<reference evidence="7 10" key="2">
    <citation type="journal article" date="2014" name="BMC Genomics">
        <title>An improved genome release (version Mt4.0) for the model legume Medicago truncatula.</title>
        <authorList>
            <person name="Tang H."/>
            <person name="Krishnakumar V."/>
            <person name="Bidwell S."/>
            <person name="Rosen B."/>
            <person name="Chan A."/>
            <person name="Zhou S."/>
            <person name="Gentzbittel L."/>
            <person name="Childs K.L."/>
            <person name="Yandell M."/>
            <person name="Gundlach H."/>
            <person name="Mayer K.F."/>
            <person name="Schwartz D.C."/>
            <person name="Town C.D."/>
        </authorList>
    </citation>
    <scope>GENOME REANNOTATION</scope>
    <source>
        <strain evidence="9 10">cv. Jemalong A17</strain>
    </source>
</reference>
<evidence type="ECO:0000259" key="6">
    <source>
        <dbReference type="PROSITE" id="PS50066"/>
    </source>
</evidence>
<proteinExistence type="predicted"/>
<dbReference type="Gene3D" id="3.40.1810.10">
    <property type="entry name" value="Transcription factor, MADS-box"/>
    <property type="match status" value="1"/>
</dbReference>
<dbReference type="SMART" id="SM00432">
    <property type="entry name" value="MADS"/>
    <property type="match status" value="1"/>
</dbReference>
<dbReference type="PRINTS" id="PR00404">
    <property type="entry name" value="MADSDOMAIN"/>
</dbReference>
<evidence type="ECO:0000256" key="5">
    <source>
        <dbReference type="ARBA" id="ARBA00023242"/>
    </source>
</evidence>
<dbReference type="InterPro" id="IPR002100">
    <property type="entry name" value="TF_MADSbox"/>
</dbReference>
<dbReference type="PROSITE" id="PS50066">
    <property type="entry name" value="MADS_BOX_2"/>
    <property type="match status" value="1"/>
</dbReference>
<dbReference type="GO" id="GO:0046983">
    <property type="term" value="F:protein dimerization activity"/>
    <property type="evidence" value="ECO:0007669"/>
    <property type="project" value="InterPro"/>
</dbReference>
<evidence type="ECO:0000313" key="7">
    <source>
        <dbReference type="EMBL" id="AES65118.1"/>
    </source>
</evidence>
<dbReference type="GO" id="GO:0006357">
    <property type="term" value="P:regulation of transcription by RNA polymerase II"/>
    <property type="evidence" value="ECO:0000318"/>
    <property type="project" value="GO_Central"/>
</dbReference>
<gene>
    <name evidence="9" type="primary">11438696</name>
    <name evidence="7" type="ordered locus">MTR_2g035610</name>
    <name evidence="8" type="ORF">MtrunA17_Chr2g0296831</name>
</gene>
<keyword evidence="4" id="KW-0804">Transcription</keyword>
<dbReference type="FunFam" id="3.40.1810.10:FF:000018">
    <property type="entry name" value="agamous-like MADS-box protein AGL80"/>
    <property type="match status" value="1"/>
</dbReference>
<dbReference type="GO" id="GO:0000978">
    <property type="term" value="F:RNA polymerase II cis-regulatory region sequence-specific DNA binding"/>
    <property type="evidence" value="ECO:0000318"/>
    <property type="project" value="GO_Central"/>
</dbReference>
<dbReference type="Pfam" id="PF00319">
    <property type="entry name" value="SRF-TF"/>
    <property type="match status" value="1"/>
</dbReference>
<dbReference type="AlphaFoldDB" id="G7IND5"/>
<dbReference type="InterPro" id="IPR050142">
    <property type="entry name" value="MADS-box/MEF2_TF"/>
</dbReference>
<keyword evidence="2" id="KW-0805">Transcription regulation</keyword>
<evidence type="ECO:0000313" key="8">
    <source>
        <dbReference type="EMBL" id="RHN73287.1"/>
    </source>
</evidence>
<dbReference type="OrthoDB" id="1692623at2759"/>
<keyword evidence="10" id="KW-1185">Reference proteome</keyword>
<evidence type="ECO:0000256" key="2">
    <source>
        <dbReference type="ARBA" id="ARBA00023015"/>
    </source>
</evidence>
<protein>
    <submittedName>
        <fullName evidence="7">MADS-box transcription factor family protein</fullName>
    </submittedName>
    <submittedName>
        <fullName evidence="8">Putative transcription factor MADS-type1 family</fullName>
    </submittedName>
</protein>
<reference evidence="9" key="3">
    <citation type="submission" date="2015-04" db="UniProtKB">
        <authorList>
            <consortium name="EnsemblPlants"/>
        </authorList>
    </citation>
    <scope>IDENTIFICATION</scope>
    <source>
        <strain evidence="9">cv. Jemalong A17</strain>
    </source>
</reference>
<dbReference type="SUPFAM" id="SSF55455">
    <property type="entry name" value="SRF-like"/>
    <property type="match status" value="1"/>
</dbReference>
<dbReference type="EMBL" id="CM001218">
    <property type="protein sequence ID" value="AES65118.1"/>
    <property type="molecule type" value="Genomic_DNA"/>
</dbReference>
<name>G7IND5_MEDTR</name>